<dbReference type="HOGENOM" id="CLU_031561_3_0_0"/>
<keyword evidence="3" id="KW-1185">Reference proteome</keyword>
<gene>
    <name evidence="2" type="ORF">J421_1117</name>
</gene>
<dbReference type="PANTHER" id="PTHR31571">
    <property type="entry name" value="ALTERED INHERITANCE OF MITOCHONDRIA PROTEIN 6"/>
    <property type="match status" value="1"/>
</dbReference>
<protein>
    <recommendedName>
        <fullName evidence="1">Altered inheritance of mitochondria protein 6</fullName>
    </recommendedName>
</protein>
<proteinExistence type="predicted"/>
<dbReference type="EMBL" id="CP007128">
    <property type="protein sequence ID" value="AHG88654.1"/>
    <property type="molecule type" value="Genomic_DNA"/>
</dbReference>
<name>W0RC23_9BACT</name>
<evidence type="ECO:0000256" key="1">
    <source>
        <dbReference type="ARBA" id="ARBA00014286"/>
    </source>
</evidence>
<evidence type="ECO:0000313" key="3">
    <source>
        <dbReference type="Proteomes" id="UP000019151"/>
    </source>
</evidence>
<dbReference type="AlphaFoldDB" id="W0RC23"/>
<organism evidence="2 3">
    <name type="scientific">Gemmatirosa kalamazoonensis</name>
    <dbReference type="NCBI Taxonomy" id="861299"/>
    <lineage>
        <taxon>Bacteria</taxon>
        <taxon>Pseudomonadati</taxon>
        <taxon>Gemmatimonadota</taxon>
        <taxon>Gemmatimonadia</taxon>
        <taxon>Gemmatimonadales</taxon>
        <taxon>Gemmatimonadaceae</taxon>
        <taxon>Gemmatirosa</taxon>
    </lineage>
</organism>
<dbReference type="KEGG" id="gba:J421_1117"/>
<dbReference type="InParanoid" id="W0RC23"/>
<dbReference type="STRING" id="861299.J421_1117"/>
<dbReference type="InterPro" id="IPR039559">
    <property type="entry name" value="AIM6_PI-PLC-like_dom"/>
</dbReference>
<dbReference type="GO" id="GO:0008081">
    <property type="term" value="F:phosphoric diester hydrolase activity"/>
    <property type="evidence" value="ECO:0007669"/>
    <property type="project" value="InterPro"/>
</dbReference>
<dbReference type="CDD" id="cd08577">
    <property type="entry name" value="PI-PLCc_GDPD_SF_unchar3"/>
    <property type="match status" value="1"/>
</dbReference>
<dbReference type="InterPro" id="IPR017946">
    <property type="entry name" value="PLC-like_Pdiesterase_TIM-brl"/>
</dbReference>
<dbReference type="PANTHER" id="PTHR31571:SF1">
    <property type="entry name" value="ALTERED INHERITANCE OF MITOCHONDRIA PROTEIN 6"/>
    <property type="match status" value="1"/>
</dbReference>
<evidence type="ECO:0000313" key="2">
    <source>
        <dbReference type="EMBL" id="AHG88654.1"/>
    </source>
</evidence>
<sequence length="288" mass="31697">MGSSCEPQRTQRAQRRTTLVGFLCVLCVLCGSNPQRTFAQPSPLDHAHAHNDYEHARPLLGALELGYGSVEADVWLVNGALLVAHARDSVRTDRTLEAVYLEPLRAWVAAHDGSVYAGRPPLTLLVDVKSNADSAYVVLDSVLRRYDDLFTSWHGDSVTERPVVAVISGERPLVTLPASRDRWAALDGRLTDLGAAHGTPAAAMPLVSDDWKHVTKWRGDGPAPASVRRTVARLVTRTHAEGRRLRFWGTPDRVVVWRLLRDAGVDFIGADDLNALHDFLVGRDGRRP</sequence>
<dbReference type="SUPFAM" id="SSF51695">
    <property type="entry name" value="PLC-like phosphodiesterases"/>
    <property type="match status" value="1"/>
</dbReference>
<reference evidence="2 3" key="1">
    <citation type="journal article" date="2014" name="Genome Announc.">
        <title>Genome Sequence and Methylome of Soil Bacterium Gemmatirosa kalamazoonensis KBS708T, a Member of the Rarely Cultivated Gemmatimonadetes Phylum.</title>
        <authorList>
            <person name="Debruyn J.M."/>
            <person name="Radosevich M."/>
            <person name="Wommack K.E."/>
            <person name="Polson S.W."/>
            <person name="Hauser L.J."/>
            <person name="Fawaz M.N."/>
            <person name="Korlach J."/>
            <person name="Tsai Y.C."/>
        </authorList>
    </citation>
    <scope>NUCLEOTIDE SEQUENCE [LARGE SCALE GENOMIC DNA]</scope>
    <source>
        <strain evidence="2 3">KBS708</strain>
    </source>
</reference>
<dbReference type="eggNOG" id="COG0613">
    <property type="taxonomic scope" value="Bacteria"/>
</dbReference>
<dbReference type="InterPro" id="IPR051236">
    <property type="entry name" value="HAT_RTT109-like"/>
</dbReference>
<dbReference type="GO" id="GO:0006629">
    <property type="term" value="P:lipid metabolic process"/>
    <property type="evidence" value="ECO:0007669"/>
    <property type="project" value="InterPro"/>
</dbReference>
<dbReference type="Proteomes" id="UP000019151">
    <property type="component" value="Chromosome"/>
</dbReference>
<accession>W0RC23</accession>